<feature type="region of interest" description="Disordered" evidence="1">
    <location>
        <begin position="222"/>
        <end position="249"/>
    </location>
</feature>
<dbReference type="EMBL" id="RPDH01000001">
    <property type="protein sequence ID" value="RPE13128.1"/>
    <property type="molecule type" value="Genomic_DNA"/>
</dbReference>
<feature type="transmembrane region" description="Helical" evidence="2">
    <location>
        <begin position="292"/>
        <end position="313"/>
    </location>
</feature>
<keyword evidence="2" id="KW-0472">Membrane</keyword>
<evidence type="ECO:0000313" key="4">
    <source>
        <dbReference type="Proteomes" id="UP000278351"/>
    </source>
</evidence>
<dbReference type="Pfam" id="PF03929">
    <property type="entry name" value="PepSY_TM"/>
    <property type="match status" value="1"/>
</dbReference>
<protein>
    <submittedName>
        <fullName evidence="3">PepSY domain-containing protein</fullName>
    </submittedName>
</protein>
<feature type="compositionally biased region" description="Basic and acidic residues" evidence="1">
    <location>
        <begin position="177"/>
        <end position="186"/>
    </location>
</feature>
<evidence type="ECO:0000256" key="2">
    <source>
        <dbReference type="SAM" id="Phobius"/>
    </source>
</evidence>
<dbReference type="InterPro" id="IPR005625">
    <property type="entry name" value="PepSY-ass_TM"/>
</dbReference>
<evidence type="ECO:0000313" key="3">
    <source>
        <dbReference type="EMBL" id="RPE13128.1"/>
    </source>
</evidence>
<dbReference type="Proteomes" id="UP000278351">
    <property type="component" value="Unassembled WGS sequence"/>
</dbReference>
<reference evidence="3 4" key="1">
    <citation type="submission" date="2018-11" db="EMBL/GenBank/DDBJ databases">
        <title>Chitinophaga lutea sp.nov., isolate from arsenic contaminated soil.</title>
        <authorList>
            <person name="Zong Y."/>
        </authorList>
    </citation>
    <scope>NUCLEOTIDE SEQUENCE [LARGE SCALE GENOMIC DNA]</scope>
    <source>
        <strain evidence="3 4">ZY74</strain>
    </source>
</reference>
<feature type="transmembrane region" description="Helical" evidence="2">
    <location>
        <begin position="487"/>
        <end position="508"/>
    </location>
</feature>
<evidence type="ECO:0000256" key="1">
    <source>
        <dbReference type="SAM" id="MobiDB-lite"/>
    </source>
</evidence>
<feature type="transmembrane region" description="Helical" evidence="2">
    <location>
        <begin position="341"/>
        <end position="363"/>
    </location>
</feature>
<dbReference type="PANTHER" id="PTHR34219">
    <property type="entry name" value="IRON-REGULATED INNER MEMBRANE PROTEIN-RELATED"/>
    <property type="match status" value="1"/>
</dbReference>
<feature type="transmembrane region" description="Helical" evidence="2">
    <location>
        <begin position="92"/>
        <end position="116"/>
    </location>
</feature>
<dbReference type="PANTHER" id="PTHR34219:SF3">
    <property type="entry name" value="BLL7967 PROTEIN"/>
    <property type="match status" value="1"/>
</dbReference>
<keyword evidence="4" id="KW-1185">Reference proteome</keyword>
<sequence length="531" mass="58166">MPRQRIALVRCCGIREEGIKTPYRNMLLIKRAQASACAFSFLDCFSPVFPDWLKKFPDCVSAPGRKAVILQAGPGLPDMIKKQTMKVFFRSIHLYLSLAAGLVIMVTCFTGAVLVFEEELNHAFNHDRYYVKPAGEKLPVSTLIANLEAKQPGAKVSGIRLYGDPERSVELTFTPGKKGEGRKKDGGAATGEKAGDAVATPLKGDTGAVNAQNGDAAVAALQAKGKKAEKNGQEKTAGDKGGKAPAGKGGGKKAFMNPYTGELIEVYVYQDTFFYTMFALHRWMLGGAVGKVIVGVSTLVFLFILLTGIILWWPKTKNILIQRVKVKWTAGWKRLNHDLHIVLGFYTAIFLFIFAFTGLAWSFEWFNNGIYKVTGSDPKGTPPPSSQYTENTPRISFDSAYQLAATAAPGAYYYNLSAPKDSAAAFVVNLLPADAAHESATTNVFIDQYAAKVLKVQPFSERNLGQRVRSSFKPIHVSSIYGIPSKIIGFIVCLLGVTFPVTGIIMWIQRLKKKAKARKNREKREPVEMAA</sequence>
<gene>
    <name evidence="3" type="ORF">EGT74_06235</name>
</gene>
<feature type="compositionally biased region" description="Basic and acidic residues" evidence="1">
    <location>
        <begin position="226"/>
        <end position="242"/>
    </location>
</feature>
<keyword evidence="2" id="KW-1133">Transmembrane helix</keyword>
<dbReference type="AlphaFoldDB" id="A0A3N4PYU6"/>
<keyword evidence="2" id="KW-0812">Transmembrane</keyword>
<feature type="region of interest" description="Disordered" evidence="1">
    <location>
        <begin position="172"/>
        <end position="201"/>
    </location>
</feature>
<organism evidence="3 4">
    <name type="scientific">Chitinophaga lutea</name>
    <dbReference type="NCBI Taxonomy" id="2488634"/>
    <lineage>
        <taxon>Bacteria</taxon>
        <taxon>Pseudomonadati</taxon>
        <taxon>Bacteroidota</taxon>
        <taxon>Chitinophagia</taxon>
        <taxon>Chitinophagales</taxon>
        <taxon>Chitinophagaceae</taxon>
        <taxon>Chitinophaga</taxon>
    </lineage>
</organism>
<comment type="caution">
    <text evidence="3">The sequence shown here is derived from an EMBL/GenBank/DDBJ whole genome shotgun (WGS) entry which is preliminary data.</text>
</comment>
<proteinExistence type="predicted"/>
<name>A0A3N4PYU6_9BACT</name>
<accession>A0A3N4PYU6</accession>